<dbReference type="PROSITE" id="PS00012">
    <property type="entry name" value="PHOSPHOPANTETHEINE"/>
    <property type="match status" value="1"/>
</dbReference>
<dbReference type="SUPFAM" id="SSF52777">
    <property type="entry name" value="CoA-dependent acyltransferases"/>
    <property type="match status" value="2"/>
</dbReference>
<gene>
    <name evidence="5" type="ORF">HGH92_30290</name>
</gene>
<reference evidence="5 6" key="1">
    <citation type="submission" date="2020-04" db="EMBL/GenBank/DDBJ databases">
        <authorList>
            <person name="Yin C."/>
        </authorList>
    </citation>
    <scope>NUCLEOTIDE SEQUENCE [LARGE SCALE GENOMIC DNA]</scope>
    <source>
        <strain evidence="5 6">Ae27</strain>
    </source>
</reference>
<dbReference type="Proteomes" id="UP000570474">
    <property type="component" value="Unassembled WGS sequence"/>
</dbReference>
<protein>
    <submittedName>
        <fullName evidence="5">Amino acid adenylation domain-containing protein</fullName>
    </submittedName>
</protein>
<feature type="domain" description="Carrier" evidence="4">
    <location>
        <begin position="529"/>
        <end position="604"/>
    </location>
</feature>
<dbReference type="FunFam" id="1.10.1200.10:FF:000005">
    <property type="entry name" value="Nonribosomal peptide synthetase 1"/>
    <property type="match status" value="1"/>
</dbReference>
<keyword evidence="6" id="KW-1185">Reference proteome</keyword>
<dbReference type="InterPro" id="IPR025110">
    <property type="entry name" value="AMP-bd_C"/>
</dbReference>
<dbReference type="Pfam" id="PF00668">
    <property type="entry name" value="Condensation"/>
    <property type="match status" value="1"/>
</dbReference>
<dbReference type="GO" id="GO:0043041">
    <property type="term" value="P:amino acid activation for nonribosomal peptide biosynthetic process"/>
    <property type="evidence" value="ECO:0007669"/>
    <property type="project" value="TreeGrafter"/>
</dbReference>
<organism evidence="5 6">
    <name type="scientific">Chitinophaga varians</name>
    <dbReference type="NCBI Taxonomy" id="2202339"/>
    <lineage>
        <taxon>Bacteria</taxon>
        <taxon>Pseudomonadati</taxon>
        <taxon>Bacteroidota</taxon>
        <taxon>Chitinophagia</taxon>
        <taxon>Chitinophagales</taxon>
        <taxon>Chitinophagaceae</taxon>
        <taxon>Chitinophaga</taxon>
    </lineage>
</organism>
<dbReference type="Pfam" id="PF00501">
    <property type="entry name" value="AMP-binding"/>
    <property type="match status" value="1"/>
</dbReference>
<dbReference type="InterPro" id="IPR006162">
    <property type="entry name" value="Ppantetheine_attach_site"/>
</dbReference>
<dbReference type="Pfam" id="PF13193">
    <property type="entry name" value="AMP-binding_C"/>
    <property type="match status" value="1"/>
</dbReference>
<keyword evidence="2" id="KW-0596">Phosphopantetheine</keyword>
<evidence type="ECO:0000313" key="5">
    <source>
        <dbReference type="EMBL" id="NLR68631.1"/>
    </source>
</evidence>
<evidence type="ECO:0000256" key="1">
    <source>
        <dbReference type="ARBA" id="ARBA00001957"/>
    </source>
</evidence>
<dbReference type="InterPro" id="IPR023213">
    <property type="entry name" value="CAT-like_dom_sf"/>
</dbReference>
<dbReference type="SUPFAM" id="SSF56801">
    <property type="entry name" value="Acetyl-CoA synthetase-like"/>
    <property type="match status" value="1"/>
</dbReference>
<dbReference type="GO" id="GO:0031177">
    <property type="term" value="F:phosphopantetheine binding"/>
    <property type="evidence" value="ECO:0007669"/>
    <property type="project" value="TreeGrafter"/>
</dbReference>
<dbReference type="GO" id="GO:0044550">
    <property type="term" value="P:secondary metabolite biosynthetic process"/>
    <property type="evidence" value="ECO:0007669"/>
    <property type="project" value="TreeGrafter"/>
</dbReference>
<dbReference type="Pfam" id="PF00550">
    <property type="entry name" value="PP-binding"/>
    <property type="match status" value="1"/>
</dbReference>
<dbReference type="Gene3D" id="1.10.1200.10">
    <property type="entry name" value="ACP-like"/>
    <property type="match status" value="1"/>
</dbReference>
<dbReference type="NCBIfam" id="TIGR01733">
    <property type="entry name" value="AA-adenyl-dom"/>
    <property type="match status" value="1"/>
</dbReference>
<dbReference type="CDD" id="cd05930">
    <property type="entry name" value="A_NRPS"/>
    <property type="match status" value="1"/>
</dbReference>
<dbReference type="RefSeq" id="WP_168874592.1">
    <property type="nucleotide sequence ID" value="NZ_JABAIA010000004.1"/>
</dbReference>
<keyword evidence="3" id="KW-0597">Phosphoprotein</keyword>
<dbReference type="PROSITE" id="PS00455">
    <property type="entry name" value="AMP_BINDING"/>
    <property type="match status" value="1"/>
</dbReference>
<dbReference type="Gene3D" id="3.30.300.30">
    <property type="match status" value="1"/>
</dbReference>
<accession>A0A847SA92</accession>
<dbReference type="InterPro" id="IPR042099">
    <property type="entry name" value="ANL_N_sf"/>
</dbReference>
<evidence type="ECO:0000313" key="6">
    <source>
        <dbReference type="Proteomes" id="UP000570474"/>
    </source>
</evidence>
<dbReference type="InterPro" id="IPR000873">
    <property type="entry name" value="AMP-dep_synth/lig_dom"/>
</dbReference>
<proteinExistence type="predicted"/>
<dbReference type="InterPro" id="IPR036736">
    <property type="entry name" value="ACP-like_sf"/>
</dbReference>
<evidence type="ECO:0000256" key="3">
    <source>
        <dbReference type="ARBA" id="ARBA00022553"/>
    </source>
</evidence>
<dbReference type="GO" id="GO:0005737">
    <property type="term" value="C:cytoplasm"/>
    <property type="evidence" value="ECO:0007669"/>
    <property type="project" value="TreeGrafter"/>
</dbReference>
<evidence type="ECO:0000259" key="4">
    <source>
        <dbReference type="PROSITE" id="PS50075"/>
    </source>
</evidence>
<dbReference type="PANTHER" id="PTHR45527:SF1">
    <property type="entry name" value="FATTY ACID SYNTHASE"/>
    <property type="match status" value="1"/>
</dbReference>
<dbReference type="InterPro" id="IPR009081">
    <property type="entry name" value="PP-bd_ACP"/>
</dbReference>
<dbReference type="Gene3D" id="3.30.559.30">
    <property type="entry name" value="Nonribosomal peptide synthetase, condensation domain"/>
    <property type="match status" value="1"/>
</dbReference>
<dbReference type="SUPFAM" id="SSF47336">
    <property type="entry name" value="ACP-like"/>
    <property type="match status" value="1"/>
</dbReference>
<dbReference type="GO" id="GO:0003824">
    <property type="term" value="F:catalytic activity"/>
    <property type="evidence" value="ECO:0007669"/>
    <property type="project" value="InterPro"/>
</dbReference>
<dbReference type="PANTHER" id="PTHR45527">
    <property type="entry name" value="NONRIBOSOMAL PEPTIDE SYNTHETASE"/>
    <property type="match status" value="1"/>
</dbReference>
<dbReference type="AlphaFoldDB" id="A0A847SA92"/>
<dbReference type="InterPro" id="IPR010071">
    <property type="entry name" value="AA_adenyl_dom"/>
</dbReference>
<name>A0A847SA92_9BACT</name>
<dbReference type="InterPro" id="IPR020845">
    <property type="entry name" value="AMP-binding_CS"/>
</dbReference>
<dbReference type="InterPro" id="IPR045851">
    <property type="entry name" value="AMP-bd_C_sf"/>
</dbReference>
<dbReference type="EMBL" id="JABAIA010000004">
    <property type="protein sequence ID" value="NLR68631.1"/>
    <property type="molecule type" value="Genomic_DNA"/>
</dbReference>
<dbReference type="Gene3D" id="3.40.50.12780">
    <property type="entry name" value="N-terminal domain of ligase-like"/>
    <property type="match status" value="1"/>
</dbReference>
<dbReference type="CDD" id="cd19531">
    <property type="entry name" value="LCL_NRPS-like"/>
    <property type="match status" value="1"/>
</dbReference>
<dbReference type="Gene3D" id="3.30.559.10">
    <property type="entry name" value="Chloramphenicol acetyltransferase-like domain"/>
    <property type="match status" value="1"/>
</dbReference>
<dbReference type="InterPro" id="IPR001242">
    <property type="entry name" value="Condensation_dom"/>
</dbReference>
<dbReference type="PROSITE" id="PS50075">
    <property type="entry name" value="CARRIER"/>
    <property type="match status" value="1"/>
</dbReference>
<comment type="caution">
    <text evidence="5">The sequence shown here is derived from an EMBL/GenBank/DDBJ whole genome shotgun (WGS) entry which is preliminary data.</text>
</comment>
<comment type="cofactor">
    <cofactor evidence="1">
        <name>pantetheine 4'-phosphate</name>
        <dbReference type="ChEBI" id="CHEBI:47942"/>
    </cofactor>
</comment>
<sequence>MNKRVLSTLIDDWAARHPERIAVESTDGMFTYGNLSDATDMVAKSLAALSVKTGDIVAVYLPSSFKYIAGIIGVNKAGAIFMPLEVDYPPARLRQLLLTVKPAFVITTSALKDKLSGIMGNEDVPGLIWDDDSTAAGLRCNRQAVDHRDVRLPELDGNESNYLIYTSGSTGTPKIIEGVHKSLSHFVHWEVETFNLGPDVRCCQFAPVSFDVSFRDIFVPLLAGGTIVIPDASVKRDPRRLLEWLIDHSVTLVHIVPSYFRELTAVIRASGKPVSTSLKYILLAGEPLYGKDVKEWYDAAGKEVQLVNLYGPSETTLAKIYNRIREVPANAGEIVPLGHPISNTAIAIIQNGQLCNIGEIGEIYIKTPFRSKGYWGDPALTAASFIQNPLHQDYEDILYKTGDLGKYLADKSITYVGRIDSQVKIRGNRVELSEVMQTIAGYTGIKHTEVVSIEQEDTGTILCCYYTCDNGDIDQTELKRYLDRNLPAYMHPSYFVKLDAFPLNLNGKIDKKALPKPEDMLYLQQGFDPPENELEKAIADIWSSVLGIAKIGVNHSFFQLGGHSLTATKIVAGIHQKLHKQISLKDFFEHNTVSKLAVLIQHADADLLQPIRPVGKRAYYQATPAQQRIYLVEQLTDDFSAYNMSAAFKLSGAINETALQGAFNALLQKHEILRTTFVDIEGHLQQQVHDWKEMAVEHVVADQTSFSPQTAHTYIQDEMKRRFDLEKDLLWHVRLVHFADKQYLLQFTIHHIICDGWSMQVLTKDFLTAYSALAAGTPLLTPNLNVQYKDYSNWLWEKLKKDDNKRQYWHEKLGNTLPELYLPLDLPRPEVRKYEGDTIQFDLGTDLSGKIRNICTQQEASLFIFFEAVVKLLLMKISGQNDIVIGTPVAGRAHPELQDQVGLYLNYLALRTRIDTDSTFAALMRKIKNDTYESYQYQLYPFEKLAAEITGGAIELGRNPLYDVLVVMNNQGLNAADADIKELEKILGLEWIPVFDAVSKTDLTFFINESENISVNTEYRTDIFHKQTITKLNSDLLLLIEMVVKDIARPVEDVIEQLSGALEAEMLEKNQQLLNEDF</sequence>
<evidence type="ECO:0000256" key="2">
    <source>
        <dbReference type="ARBA" id="ARBA00022450"/>
    </source>
</evidence>